<gene>
    <name evidence="2" type="ORF">D8827_00995</name>
</gene>
<dbReference type="EMBL" id="RJOO01000001">
    <property type="protein sequence ID" value="RSJ24346.1"/>
    <property type="molecule type" value="Genomic_DNA"/>
</dbReference>
<evidence type="ECO:0000256" key="1">
    <source>
        <dbReference type="SAM" id="Phobius"/>
    </source>
</evidence>
<keyword evidence="1" id="KW-0812">Transmembrane</keyword>
<evidence type="ECO:0000313" key="3">
    <source>
        <dbReference type="Proteomes" id="UP000267137"/>
    </source>
</evidence>
<organism evidence="2 3">
    <name type="scientific">Streptococcus intermedius</name>
    <dbReference type="NCBI Taxonomy" id="1338"/>
    <lineage>
        <taxon>Bacteria</taxon>
        <taxon>Bacillati</taxon>
        <taxon>Bacillota</taxon>
        <taxon>Bacilli</taxon>
        <taxon>Lactobacillales</taxon>
        <taxon>Streptococcaceae</taxon>
        <taxon>Streptococcus</taxon>
        <taxon>Streptococcus anginosus group</taxon>
    </lineage>
</organism>
<comment type="caution">
    <text evidence="2">The sequence shown here is derived from an EMBL/GenBank/DDBJ whole genome shotgun (WGS) entry which is preliminary data.</text>
</comment>
<dbReference type="Proteomes" id="UP000267137">
    <property type="component" value="Unassembled WGS sequence"/>
</dbReference>
<accession>A0AAE8G3Z1</accession>
<name>A0AAE8G3Z1_STRIT</name>
<evidence type="ECO:0000313" key="2">
    <source>
        <dbReference type="EMBL" id="RSJ24346.1"/>
    </source>
</evidence>
<sequence>MSTSAPKGTAKRSFYFTFMAFADMFLFTFFAFMITKSLLGTLGWEMDEVRLTVSR</sequence>
<protein>
    <submittedName>
        <fullName evidence="2">Uncharacterized protein</fullName>
    </submittedName>
</protein>
<dbReference type="AlphaFoldDB" id="A0AAE8G3Z1"/>
<dbReference type="RefSeq" id="WP_003072719.1">
    <property type="nucleotide sequence ID" value="NZ_CP053999.1"/>
</dbReference>
<reference evidence="2 3" key="1">
    <citation type="submission" date="2018-11" db="EMBL/GenBank/DDBJ databases">
        <title>Species Designations Belie Phenotypic and Genotypic Heterogeneity in Oral Streptococci.</title>
        <authorList>
            <person name="Velsko I."/>
        </authorList>
    </citation>
    <scope>NUCLEOTIDE SEQUENCE [LARGE SCALE GENOMIC DNA]</scope>
    <source>
        <strain evidence="2 3">KLC02</strain>
    </source>
</reference>
<keyword evidence="1" id="KW-1133">Transmembrane helix</keyword>
<proteinExistence type="predicted"/>
<keyword evidence="1" id="KW-0472">Membrane</keyword>
<feature type="transmembrane region" description="Helical" evidence="1">
    <location>
        <begin position="12"/>
        <end position="34"/>
    </location>
</feature>